<evidence type="ECO:0000256" key="1">
    <source>
        <dbReference type="SAM" id="MobiDB-lite"/>
    </source>
</evidence>
<name>A0A4C1SW82_EUMVA</name>
<dbReference type="AlphaFoldDB" id="A0A4C1SW82"/>
<keyword evidence="3" id="KW-1185">Reference proteome</keyword>
<evidence type="ECO:0000313" key="3">
    <source>
        <dbReference type="Proteomes" id="UP000299102"/>
    </source>
</evidence>
<comment type="caution">
    <text evidence="2">The sequence shown here is derived from an EMBL/GenBank/DDBJ whole genome shotgun (WGS) entry which is preliminary data.</text>
</comment>
<sequence>MDGGDHLLSDGALAGLPLEYDIKSPAPTVAVRLRRSLSAPLYPLHVVPRRRNECSPFHVKIPVTKHTPQPRHGYVTLKDSYIGTAFVHTHTHTHIQYNKHERDLAQPLPKRNARALELACSPGIRCNEEVAHSRREHLSPIITSSSYTCTFPVVDTPAYRSRHSNHSAESTSQFTRVFIPQ</sequence>
<protein>
    <submittedName>
        <fullName evidence="2">Uncharacterized protein</fullName>
    </submittedName>
</protein>
<accession>A0A4C1SW82</accession>
<dbReference type="EMBL" id="BGZK01000018">
    <property type="protein sequence ID" value="GBP05567.1"/>
    <property type="molecule type" value="Genomic_DNA"/>
</dbReference>
<reference evidence="2 3" key="1">
    <citation type="journal article" date="2019" name="Commun. Biol.">
        <title>The bagworm genome reveals a unique fibroin gene that provides high tensile strength.</title>
        <authorList>
            <person name="Kono N."/>
            <person name="Nakamura H."/>
            <person name="Ohtoshi R."/>
            <person name="Tomita M."/>
            <person name="Numata K."/>
            <person name="Arakawa K."/>
        </authorList>
    </citation>
    <scope>NUCLEOTIDE SEQUENCE [LARGE SCALE GENOMIC DNA]</scope>
</reference>
<gene>
    <name evidence="2" type="ORF">EVAR_3053_1</name>
</gene>
<evidence type="ECO:0000313" key="2">
    <source>
        <dbReference type="EMBL" id="GBP05567.1"/>
    </source>
</evidence>
<dbReference type="Proteomes" id="UP000299102">
    <property type="component" value="Unassembled WGS sequence"/>
</dbReference>
<organism evidence="2 3">
    <name type="scientific">Eumeta variegata</name>
    <name type="common">Bagworm moth</name>
    <name type="synonym">Eumeta japonica</name>
    <dbReference type="NCBI Taxonomy" id="151549"/>
    <lineage>
        <taxon>Eukaryota</taxon>
        <taxon>Metazoa</taxon>
        <taxon>Ecdysozoa</taxon>
        <taxon>Arthropoda</taxon>
        <taxon>Hexapoda</taxon>
        <taxon>Insecta</taxon>
        <taxon>Pterygota</taxon>
        <taxon>Neoptera</taxon>
        <taxon>Endopterygota</taxon>
        <taxon>Lepidoptera</taxon>
        <taxon>Glossata</taxon>
        <taxon>Ditrysia</taxon>
        <taxon>Tineoidea</taxon>
        <taxon>Psychidae</taxon>
        <taxon>Oiketicinae</taxon>
        <taxon>Eumeta</taxon>
    </lineage>
</organism>
<feature type="region of interest" description="Disordered" evidence="1">
    <location>
        <begin position="162"/>
        <end position="181"/>
    </location>
</feature>
<proteinExistence type="predicted"/>